<feature type="compositionally biased region" description="Basic and acidic residues" evidence="1">
    <location>
        <begin position="99"/>
        <end position="113"/>
    </location>
</feature>
<keyword evidence="3" id="KW-1185">Reference proteome</keyword>
<evidence type="ECO:0000313" key="2">
    <source>
        <dbReference type="EMBL" id="OTF87835.1"/>
    </source>
</evidence>
<organism evidence="2 3">
    <name type="scientific">Helianthus annuus</name>
    <name type="common">Common sunflower</name>
    <dbReference type="NCBI Taxonomy" id="4232"/>
    <lineage>
        <taxon>Eukaryota</taxon>
        <taxon>Viridiplantae</taxon>
        <taxon>Streptophyta</taxon>
        <taxon>Embryophyta</taxon>
        <taxon>Tracheophyta</taxon>
        <taxon>Spermatophyta</taxon>
        <taxon>Magnoliopsida</taxon>
        <taxon>eudicotyledons</taxon>
        <taxon>Gunneridae</taxon>
        <taxon>Pentapetalae</taxon>
        <taxon>asterids</taxon>
        <taxon>campanulids</taxon>
        <taxon>Asterales</taxon>
        <taxon>Asteraceae</taxon>
        <taxon>Asteroideae</taxon>
        <taxon>Heliantheae alliance</taxon>
        <taxon>Heliantheae</taxon>
        <taxon>Helianthus</taxon>
    </lineage>
</organism>
<gene>
    <name evidence="2" type="ORF">HannXRQ_Chr17g0566331</name>
</gene>
<evidence type="ECO:0000313" key="3">
    <source>
        <dbReference type="Proteomes" id="UP000215914"/>
    </source>
</evidence>
<dbReference type="EMBL" id="CM007906">
    <property type="protein sequence ID" value="OTF87835.1"/>
    <property type="molecule type" value="Genomic_DNA"/>
</dbReference>
<protein>
    <submittedName>
        <fullName evidence="2">Uncharacterized protein</fullName>
    </submittedName>
</protein>
<dbReference type="InParanoid" id="A0A251RTU2"/>
<proteinExistence type="predicted"/>
<dbReference type="Proteomes" id="UP000215914">
    <property type="component" value="Chromosome 17"/>
</dbReference>
<reference evidence="3" key="1">
    <citation type="journal article" date="2017" name="Nature">
        <title>The sunflower genome provides insights into oil metabolism, flowering and Asterid evolution.</title>
        <authorList>
            <person name="Badouin H."/>
            <person name="Gouzy J."/>
            <person name="Grassa C.J."/>
            <person name="Murat F."/>
            <person name="Staton S.E."/>
            <person name="Cottret L."/>
            <person name="Lelandais-Briere C."/>
            <person name="Owens G.L."/>
            <person name="Carrere S."/>
            <person name="Mayjonade B."/>
            <person name="Legrand L."/>
            <person name="Gill N."/>
            <person name="Kane N.C."/>
            <person name="Bowers J.E."/>
            <person name="Hubner S."/>
            <person name="Bellec A."/>
            <person name="Berard A."/>
            <person name="Berges H."/>
            <person name="Blanchet N."/>
            <person name="Boniface M.C."/>
            <person name="Brunel D."/>
            <person name="Catrice O."/>
            <person name="Chaidir N."/>
            <person name="Claudel C."/>
            <person name="Donnadieu C."/>
            <person name="Faraut T."/>
            <person name="Fievet G."/>
            <person name="Helmstetter N."/>
            <person name="King M."/>
            <person name="Knapp S.J."/>
            <person name="Lai Z."/>
            <person name="Le Paslier M.C."/>
            <person name="Lippi Y."/>
            <person name="Lorenzon L."/>
            <person name="Mandel J.R."/>
            <person name="Marage G."/>
            <person name="Marchand G."/>
            <person name="Marquand E."/>
            <person name="Bret-Mestries E."/>
            <person name="Morien E."/>
            <person name="Nambeesan S."/>
            <person name="Nguyen T."/>
            <person name="Pegot-Espagnet P."/>
            <person name="Pouilly N."/>
            <person name="Raftis F."/>
            <person name="Sallet E."/>
            <person name="Schiex T."/>
            <person name="Thomas J."/>
            <person name="Vandecasteele C."/>
            <person name="Vares D."/>
            <person name="Vear F."/>
            <person name="Vautrin S."/>
            <person name="Crespi M."/>
            <person name="Mangin B."/>
            <person name="Burke J.M."/>
            <person name="Salse J."/>
            <person name="Munos S."/>
            <person name="Vincourt P."/>
            <person name="Rieseberg L.H."/>
            <person name="Langlade N.B."/>
        </authorList>
    </citation>
    <scope>NUCLEOTIDE SEQUENCE [LARGE SCALE GENOMIC DNA]</scope>
    <source>
        <strain evidence="3">cv. SF193</strain>
    </source>
</reference>
<feature type="region of interest" description="Disordered" evidence="1">
    <location>
        <begin position="68"/>
        <end position="121"/>
    </location>
</feature>
<dbReference type="AlphaFoldDB" id="A0A251RTU2"/>
<sequence length="153" mass="17814">MMTGETAAVLLRVRILIRNQSAHCKIAPSRLCLFVCTFITKKKKPHNTDKHPHYSPVPPIVHVHVPATGITGDCPRSSLTTAAPPADGNRFSHTPPSRRTGERVKQSEKEREARQRRRRSRRRQWRRQWWLRLLRRVAQVPMKIDYGNGDRRQ</sequence>
<evidence type="ECO:0000256" key="1">
    <source>
        <dbReference type="SAM" id="MobiDB-lite"/>
    </source>
</evidence>
<name>A0A251RTU2_HELAN</name>
<accession>A0A251RTU2</accession>